<name>A0A401WXQ6_ACEPA</name>
<evidence type="ECO:0000256" key="1">
    <source>
        <dbReference type="SAM" id="MobiDB-lite"/>
    </source>
</evidence>
<evidence type="ECO:0000313" key="2">
    <source>
        <dbReference type="EMBL" id="GCD54152.1"/>
    </source>
</evidence>
<protein>
    <submittedName>
        <fullName evidence="2">Uncharacterized protein</fullName>
    </submittedName>
</protein>
<comment type="caution">
    <text evidence="2">The sequence shown here is derived from an EMBL/GenBank/DDBJ whole genome shotgun (WGS) entry which is preliminary data.</text>
</comment>
<dbReference type="AlphaFoldDB" id="A0A401WXQ6"/>
<sequence>MFFLREIMRLNCPALRRSIIITSLSALCSTVAITSARTQTADFIPPSNASSSASKLDIKSDSAFPVPSDDGLDYGNGDPNGDVTEQKRILESAKKAVEARLKNVSATEEVYSREQKAAKSISPEAVARLVGIYENMPPREAASVFDVMETHILVAMAGAMNTRKLSAIMAHMSPDRVNIVSQYMIGVRSFHSHKSEPVLSTSMDQRSNPSHQMLRYSSSPSAEGEMSSPASPLLPSRQ</sequence>
<dbReference type="Proteomes" id="UP000287300">
    <property type="component" value="Unassembled WGS sequence"/>
</dbReference>
<evidence type="ECO:0000313" key="3">
    <source>
        <dbReference type="Proteomes" id="UP000287300"/>
    </source>
</evidence>
<accession>A0A401WXQ6</accession>
<feature type="compositionally biased region" description="Low complexity" evidence="1">
    <location>
        <begin position="217"/>
        <end position="231"/>
    </location>
</feature>
<feature type="region of interest" description="Disordered" evidence="1">
    <location>
        <begin position="195"/>
        <end position="238"/>
    </location>
</feature>
<organism evidence="2 3">
    <name type="scientific">Acetobacter pasteurianus NBRC 3188</name>
    <dbReference type="NCBI Taxonomy" id="1226663"/>
    <lineage>
        <taxon>Bacteria</taxon>
        <taxon>Pseudomonadati</taxon>
        <taxon>Pseudomonadota</taxon>
        <taxon>Alphaproteobacteria</taxon>
        <taxon>Acetobacterales</taxon>
        <taxon>Acetobacteraceae</taxon>
        <taxon>Acetobacter</taxon>
    </lineage>
</organism>
<dbReference type="EMBL" id="BDES01000077">
    <property type="protein sequence ID" value="GCD54152.1"/>
    <property type="molecule type" value="Genomic_DNA"/>
</dbReference>
<dbReference type="SUPFAM" id="SSF158791">
    <property type="entry name" value="MgtE N-terminal domain-like"/>
    <property type="match status" value="1"/>
</dbReference>
<gene>
    <name evidence="2" type="ORF">NBRC3188_2849</name>
</gene>
<reference evidence="2 3" key="1">
    <citation type="submission" date="2016-06" db="EMBL/GenBank/DDBJ databases">
        <title>Acetobacter pasteurianus NBRC 3188 whole genome sequencing project.</title>
        <authorList>
            <person name="Matsutani M."/>
            <person name="Shiwa Y."/>
            <person name="Okamoto-Kainuma A."/>
            <person name="Ishikawa M."/>
            <person name="Koizumi Y."/>
            <person name="Yoshikawa H."/>
            <person name="Yakushi T."/>
            <person name="Matsushita K."/>
        </authorList>
    </citation>
    <scope>NUCLEOTIDE SEQUENCE [LARGE SCALE GENOMIC DNA]</scope>
    <source>
        <strain evidence="2 3">NBRC 3188</strain>
    </source>
</reference>
<proteinExistence type="predicted"/>
<feature type="compositionally biased region" description="Polar residues" evidence="1">
    <location>
        <begin position="198"/>
        <end position="211"/>
    </location>
</feature>